<feature type="non-terminal residue" evidence="1">
    <location>
        <position position="86"/>
    </location>
</feature>
<comment type="caution">
    <text evidence="1">The sequence shown here is derived from an EMBL/GenBank/DDBJ whole genome shotgun (WGS) entry which is preliminary data.</text>
</comment>
<dbReference type="Proteomes" id="UP001162483">
    <property type="component" value="Unassembled WGS sequence"/>
</dbReference>
<keyword evidence="2" id="KW-1185">Reference proteome</keyword>
<protein>
    <submittedName>
        <fullName evidence="1">Uncharacterized protein</fullName>
    </submittedName>
</protein>
<name>A0ABN9AM60_9NEOB</name>
<accession>A0ABN9AM60</accession>
<reference evidence="1" key="1">
    <citation type="submission" date="2023-05" db="EMBL/GenBank/DDBJ databases">
        <authorList>
            <person name="Stuckert A."/>
        </authorList>
    </citation>
    <scope>NUCLEOTIDE SEQUENCE</scope>
</reference>
<gene>
    <name evidence="1" type="ORF">SPARVUS_LOCUS1001210</name>
</gene>
<proteinExistence type="predicted"/>
<organism evidence="1 2">
    <name type="scientific">Staurois parvus</name>
    <dbReference type="NCBI Taxonomy" id="386267"/>
    <lineage>
        <taxon>Eukaryota</taxon>
        <taxon>Metazoa</taxon>
        <taxon>Chordata</taxon>
        <taxon>Craniata</taxon>
        <taxon>Vertebrata</taxon>
        <taxon>Euteleostomi</taxon>
        <taxon>Amphibia</taxon>
        <taxon>Batrachia</taxon>
        <taxon>Anura</taxon>
        <taxon>Neobatrachia</taxon>
        <taxon>Ranoidea</taxon>
        <taxon>Ranidae</taxon>
        <taxon>Staurois</taxon>
    </lineage>
</organism>
<evidence type="ECO:0000313" key="1">
    <source>
        <dbReference type="EMBL" id="CAI9536280.1"/>
    </source>
</evidence>
<dbReference type="EMBL" id="CATNWA010000309">
    <property type="protein sequence ID" value="CAI9536280.1"/>
    <property type="molecule type" value="Genomic_DNA"/>
</dbReference>
<sequence>MSSCPPRRWRGCLLSAEESGPLLHLSPSAALPKPETVSWKPELGFTMRPGAQVQPLIPLSVLATIRHTGISPLVWQAAFSSPDLDN</sequence>
<evidence type="ECO:0000313" key="2">
    <source>
        <dbReference type="Proteomes" id="UP001162483"/>
    </source>
</evidence>